<organism evidence="1 2">
    <name type="scientific">Quercus suber</name>
    <name type="common">Cork oak</name>
    <dbReference type="NCBI Taxonomy" id="58331"/>
    <lineage>
        <taxon>Eukaryota</taxon>
        <taxon>Viridiplantae</taxon>
        <taxon>Streptophyta</taxon>
        <taxon>Embryophyta</taxon>
        <taxon>Tracheophyta</taxon>
        <taxon>Spermatophyta</taxon>
        <taxon>Magnoliopsida</taxon>
        <taxon>eudicotyledons</taxon>
        <taxon>Gunneridae</taxon>
        <taxon>Pentapetalae</taxon>
        <taxon>rosids</taxon>
        <taxon>fabids</taxon>
        <taxon>Fagales</taxon>
        <taxon>Fagaceae</taxon>
        <taxon>Quercus</taxon>
    </lineage>
</organism>
<evidence type="ECO:0000313" key="1">
    <source>
        <dbReference type="EMBL" id="KAK7822540.1"/>
    </source>
</evidence>
<dbReference type="EMBL" id="PKMF04000663">
    <property type="protein sequence ID" value="KAK7822540.1"/>
    <property type="molecule type" value="Genomic_DNA"/>
</dbReference>
<dbReference type="Proteomes" id="UP000237347">
    <property type="component" value="Unassembled WGS sequence"/>
</dbReference>
<accession>A0AAW0J6X3</accession>
<dbReference type="AlphaFoldDB" id="A0AAW0J6X3"/>
<keyword evidence="2" id="KW-1185">Reference proteome</keyword>
<comment type="caution">
    <text evidence="1">The sequence shown here is derived from an EMBL/GenBank/DDBJ whole genome shotgun (WGS) entry which is preliminary data.</text>
</comment>
<protein>
    <submittedName>
        <fullName evidence="1">Uncharacterized protein</fullName>
    </submittedName>
</protein>
<evidence type="ECO:0000313" key="2">
    <source>
        <dbReference type="Proteomes" id="UP000237347"/>
    </source>
</evidence>
<name>A0AAW0J6X3_QUESU</name>
<gene>
    <name evidence="1" type="ORF">CFP56_036345</name>
</gene>
<proteinExistence type="predicted"/>
<sequence>MVNAGVAPSDDIDYLLNDFTNLLNGFGWESESTKEGASTSAIDENKLVKNGGFVASSSQESVCLEEPQAGDKLIRQLGWLFRMDLIVQYDKLEYQVFLEKKEVKKEI</sequence>
<reference evidence="1 2" key="1">
    <citation type="journal article" date="2018" name="Sci. Data">
        <title>The draft genome sequence of cork oak.</title>
        <authorList>
            <person name="Ramos A.M."/>
            <person name="Usie A."/>
            <person name="Barbosa P."/>
            <person name="Barros P.M."/>
            <person name="Capote T."/>
            <person name="Chaves I."/>
            <person name="Simoes F."/>
            <person name="Abreu I."/>
            <person name="Carrasquinho I."/>
            <person name="Faro C."/>
            <person name="Guimaraes J.B."/>
            <person name="Mendonca D."/>
            <person name="Nobrega F."/>
            <person name="Rodrigues L."/>
            <person name="Saibo N.J.M."/>
            <person name="Varela M.C."/>
            <person name="Egas C."/>
            <person name="Matos J."/>
            <person name="Miguel C.M."/>
            <person name="Oliveira M.M."/>
            <person name="Ricardo C.P."/>
            <person name="Goncalves S."/>
        </authorList>
    </citation>
    <scope>NUCLEOTIDE SEQUENCE [LARGE SCALE GENOMIC DNA]</scope>
    <source>
        <strain evidence="2">cv. HL8</strain>
    </source>
</reference>